<keyword evidence="1" id="KW-0812">Transmembrane</keyword>
<dbReference type="STRING" id="663278.Ethha_2298"/>
<dbReference type="EMBL" id="CP002400">
    <property type="protein sequence ID" value="ADU27810.1"/>
    <property type="molecule type" value="Genomic_DNA"/>
</dbReference>
<sequence>MRKKQAYEIKPVGTFHIRFSHDILVRIFALLALFSLTAILMIYAAAGLHTGLAGRQGASDYVKARVEAVLSSDTSPDNAYPERRTGEQQLRIRILEGSYSGRQMEITNYVNVLHDIEARQGMTIVVQLTHQSDGSLSASVYNYDRSGVLILFGVCVLALLCIAGGLKGVQSLFGILFTVLCVVFILLPFVLKGAPPIGIALLVVVLATAVHFILLDGIGRKTVPALISTVAGALFSAGAASLVGAIASLNGFHMQEAEALLLQSAHGQIPIHGLLVAGILISAHGAVMDVAITIASAVDEFRRESPMHSDTDRFRFGMRVGRDAMGTMVNTLVLAYVGSSLNTLLLLYSYGISFAQLINTDLIGVELLEGLAGSLGIILTVPLVAFLSAFLAGRLHTAPTTLPKKPEPVKQPQ</sequence>
<evidence type="ECO:0000313" key="3">
    <source>
        <dbReference type="Proteomes" id="UP000001551"/>
    </source>
</evidence>
<dbReference type="KEGG" id="eha:Ethha_2298"/>
<accession>E6U4S5</accession>
<feature type="transmembrane region" description="Helical" evidence="1">
    <location>
        <begin position="23"/>
        <end position="46"/>
    </location>
</feature>
<feature type="transmembrane region" description="Helical" evidence="1">
    <location>
        <begin position="146"/>
        <end position="166"/>
    </location>
</feature>
<reference evidence="2 3" key="1">
    <citation type="submission" date="2010-12" db="EMBL/GenBank/DDBJ databases">
        <title>Complete sequence of Ethanoligenens harbinense YUAN-3.</title>
        <authorList>
            <person name="Lucas S."/>
            <person name="Copeland A."/>
            <person name="Lapidus A."/>
            <person name="Cheng J.-F."/>
            <person name="Bruce D."/>
            <person name="Goodwin L."/>
            <person name="Pitluck S."/>
            <person name="Chertkov O."/>
            <person name="Misra M."/>
            <person name="Detter J.C."/>
            <person name="Han C."/>
            <person name="Tapia R."/>
            <person name="Land M."/>
            <person name="Hauser L."/>
            <person name="Jeffries C."/>
            <person name="Kyrpides N."/>
            <person name="Ivanova N."/>
            <person name="Mikhailova N."/>
            <person name="Wang A."/>
            <person name="Mouttaki H."/>
            <person name="He Z."/>
            <person name="Zhou J."/>
            <person name="Hemme C.L."/>
            <person name="Woyke T."/>
        </authorList>
    </citation>
    <scope>NUCLEOTIDE SEQUENCE [LARGE SCALE GENOMIC DNA]</scope>
    <source>
        <strain evidence="3">DSM 18485 / JCM 12961 / CGMCC 1.5033 / YUAN-3</strain>
    </source>
</reference>
<dbReference type="AlphaFoldDB" id="E6U4S5"/>
<keyword evidence="1" id="KW-1133">Transmembrane helix</keyword>
<feature type="transmembrane region" description="Helical" evidence="1">
    <location>
        <begin position="269"/>
        <end position="298"/>
    </location>
</feature>
<dbReference type="Proteomes" id="UP000001551">
    <property type="component" value="Chromosome"/>
</dbReference>
<dbReference type="PANTHER" id="PTHR41771">
    <property type="entry name" value="MEMBRANE PROTEIN-RELATED"/>
    <property type="match status" value="1"/>
</dbReference>
<feature type="transmembrane region" description="Helical" evidence="1">
    <location>
        <begin position="328"/>
        <end position="351"/>
    </location>
</feature>
<feature type="transmembrane region" description="Helical" evidence="1">
    <location>
        <begin position="197"/>
        <end position="214"/>
    </location>
</feature>
<organism evidence="2 3">
    <name type="scientific">Ethanoligenens harbinense (strain DSM 18485 / JCM 12961 / CGMCC 1.5033 / YUAN-3)</name>
    <dbReference type="NCBI Taxonomy" id="663278"/>
    <lineage>
        <taxon>Bacteria</taxon>
        <taxon>Bacillati</taxon>
        <taxon>Bacillota</taxon>
        <taxon>Clostridia</taxon>
        <taxon>Eubacteriales</taxon>
        <taxon>Oscillospiraceae</taxon>
        <taxon>Ethanoligenens</taxon>
    </lineage>
</organism>
<feature type="transmembrane region" description="Helical" evidence="1">
    <location>
        <begin position="226"/>
        <end position="249"/>
    </location>
</feature>
<keyword evidence="1" id="KW-0472">Membrane</keyword>
<proteinExistence type="predicted"/>
<protein>
    <submittedName>
        <fullName evidence="2">YibE/F family protein</fullName>
    </submittedName>
</protein>
<evidence type="ECO:0000313" key="2">
    <source>
        <dbReference type="EMBL" id="ADU27810.1"/>
    </source>
</evidence>
<dbReference type="Pfam" id="PF07907">
    <property type="entry name" value="YibE_F"/>
    <property type="match status" value="1"/>
</dbReference>
<feature type="transmembrane region" description="Helical" evidence="1">
    <location>
        <begin position="173"/>
        <end position="191"/>
    </location>
</feature>
<dbReference type="HOGENOM" id="CLU_028166_4_0_9"/>
<keyword evidence="3" id="KW-1185">Reference proteome</keyword>
<dbReference type="eggNOG" id="COG5438">
    <property type="taxonomic scope" value="Bacteria"/>
</dbReference>
<feature type="transmembrane region" description="Helical" evidence="1">
    <location>
        <begin position="371"/>
        <end position="392"/>
    </location>
</feature>
<dbReference type="PANTHER" id="PTHR41771:SF1">
    <property type="entry name" value="MEMBRANE PROTEIN"/>
    <property type="match status" value="1"/>
</dbReference>
<name>E6U4S5_ETHHY</name>
<evidence type="ECO:0000256" key="1">
    <source>
        <dbReference type="SAM" id="Phobius"/>
    </source>
</evidence>
<gene>
    <name evidence="2" type="ordered locus">Ethha_2298</name>
</gene>
<dbReference type="InterPro" id="IPR012507">
    <property type="entry name" value="YibE_F"/>
</dbReference>